<dbReference type="PANTHER" id="PTHR10758:SF1">
    <property type="entry name" value="COP9 SIGNALOSOME COMPLEX SUBUNIT 3"/>
    <property type="match status" value="1"/>
</dbReference>
<dbReference type="GO" id="GO:0008180">
    <property type="term" value="C:COP9 signalosome"/>
    <property type="evidence" value="ECO:0007669"/>
    <property type="project" value="TreeGrafter"/>
</dbReference>
<keyword evidence="1" id="KW-0963">Cytoplasm</keyword>
<keyword evidence="3" id="KW-0472">Membrane</keyword>
<keyword evidence="3" id="KW-0812">Transmembrane</keyword>
<evidence type="ECO:0000256" key="1">
    <source>
        <dbReference type="ARBA" id="ARBA00022490"/>
    </source>
</evidence>
<evidence type="ECO:0000313" key="5">
    <source>
        <dbReference type="EMBL" id="KAJ3572136.1"/>
    </source>
</evidence>
<dbReference type="InterPro" id="IPR050756">
    <property type="entry name" value="CSN3"/>
</dbReference>
<dbReference type="PANTHER" id="PTHR10758">
    <property type="entry name" value="26S PROTEASOME NON-ATPASE REGULATORY SUBUNIT 3/COP9 SIGNALOSOME COMPLEX SUBUNIT 3"/>
    <property type="match status" value="1"/>
</dbReference>
<feature type="transmembrane region" description="Helical" evidence="3">
    <location>
        <begin position="12"/>
        <end position="34"/>
    </location>
</feature>
<feature type="domain" description="COP9 signalosome complex subunit 3 N-terminal helical repeats" evidence="4">
    <location>
        <begin position="126"/>
        <end position="373"/>
    </location>
</feature>
<protein>
    <recommendedName>
        <fullName evidence="4">COP9 signalosome complex subunit 3 N-terminal helical repeats domain-containing protein</fullName>
    </recommendedName>
</protein>
<evidence type="ECO:0000256" key="3">
    <source>
        <dbReference type="SAM" id="Phobius"/>
    </source>
</evidence>
<evidence type="ECO:0000256" key="2">
    <source>
        <dbReference type="SAM" id="MobiDB-lite"/>
    </source>
</evidence>
<feature type="region of interest" description="Disordered" evidence="2">
    <location>
        <begin position="551"/>
        <end position="583"/>
    </location>
</feature>
<name>A0A9W8NF28_9PEZI</name>
<dbReference type="Proteomes" id="UP001148614">
    <property type="component" value="Unassembled WGS sequence"/>
</dbReference>
<accession>A0A9W8NF28</accession>
<dbReference type="InterPro" id="IPR055089">
    <property type="entry name" value="COP9_N"/>
</dbReference>
<dbReference type="AlphaFoldDB" id="A0A9W8NF28"/>
<gene>
    <name evidence="5" type="ORF">NPX13_g5154</name>
</gene>
<keyword evidence="3" id="KW-1133">Transmembrane helix</keyword>
<reference evidence="5" key="1">
    <citation type="submission" date="2022-07" db="EMBL/GenBank/DDBJ databases">
        <title>Genome Sequence of Xylaria arbuscula.</title>
        <authorList>
            <person name="Buettner E."/>
        </authorList>
    </citation>
    <scope>NUCLEOTIDE SEQUENCE</scope>
    <source>
        <strain evidence="5">VT107</strain>
    </source>
</reference>
<dbReference type="GO" id="GO:0006511">
    <property type="term" value="P:ubiquitin-dependent protein catabolic process"/>
    <property type="evidence" value="ECO:0007669"/>
    <property type="project" value="TreeGrafter"/>
</dbReference>
<dbReference type="EMBL" id="JANPWZ010000791">
    <property type="protein sequence ID" value="KAJ3572136.1"/>
    <property type="molecule type" value="Genomic_DNA"/>
</dbReference>
<comment type="caution">
    <text evidence="5">The sequence shown here is derived from an EMBL/GenBank/DDBJ whole genome shotgun (WGS) entry which is preliminary data.</text>
</comment>
<proteinExistence type="predicted"/>
<evidence type="ECO:0000313" key="6">
    <source>
        <dbReference type="Proteomes" id="UP001148614"/>
    </source>
</evidence>
<evidence type="ECO:0000259" key="4">
    <source>
        <dbReference type="Pfam" id="PF22788"/>
    </source>
</evidence>
<dbReference type="Pfam" id="PF22788">
    <property type="entry name" value="COP9_hel_rpt"/>
    <property type="match status" value="1"/>
</dbReference>
<sequence>MYTRKKAVKTAAWMPDLAHIVCLFVANLAVPYPICLVSKYAGYDRALLFSIVKYILLLLESRRPCDRVVNDWPSIMDQCASALLAFPPQSDPTDNEEYHKAAVLHTQRLSKMLKERPKDLVVFSTELLNVIDPAVNSLSYLALLHAVLIPSPAAQIPREFILEKLVIFMMRLDGRQCRYAGSTLLEIMEAVGSGRLLPVRTIYCEEAHPYVINMFIKPSVAVECLASAILRLDPSGTMLTSSHILLARLAYDTDNIQPALPVINKPIVYYPGMANNTNNSQYLCDLKLPPFSYISKATGLTLQLKTAMVLEYDLTCGMMYCARREWQKARDAFERDVTFPTKDGGCSKIMVDAYKKWILVSLLADGKFQNSPPRTAAPTTKTFGLLAQPYVSLAAAFTTDDVDQLRSEAQQNAQVWMEDANVGLVEEVMASYQKWRVLSLQDVYTKISIPEIRQMTKSAETGSVLNKDEDIEALIQNMIIAGMLKGVIEKNDDGTKFLHFLSPIVDLTEADVKLELKRVAAATQNLRQIAASTDQRLGSSKEFIKWLVKESRRDKSSMSEAQDPTLGFEQLDDEDLMGDMLSS</sequence>
<keyword evidence="6" id="KW-1185">Reference proteome</keyword>
<organism evidence="5 6">
    <name type="scientific">Xylaria arbuscula</name>
    <dbReference type="NCBI Taxonomy" id="114810"/>
    <lineage>
        <taxon>Eukaryota</taxon>
        <taxon>Fungi</taxon>
        <taxon>Dikarya</taxon>
        <taxon>Ascomycota</taxon>
        <taxon>Pezizomycotina</taxon>
        <taxon>Sordariomycetes</taxon>
        <taxon>Xylariomycetidae</taxon>
        <taxon>Xylariales</taxon>
        <taxon>Xylariaceae</taxon>
        <taxon>Xylaria</taxon>
    </lineage>
</organism>
<dbReference type="VEuPathDB" id="FungiDB:F4678DRAFT_429918"/>